<name>A0A9P6BXJ0_9AGAR</name>
<comment type="similarity">
    <text evidence="1">Belongs to the OPA3 family.</text>
</comment>
<dbReference type="PANTHER" id="PTHR12499">
    <property type="entry name" value="OPTIC ATROPHY 3 PROTEIN OPA3"/>
    <property type="match status" value="1"/>
</dbReference>
<reference evidence="4" key="1">
    <citation type="submission" date="2020-11" db="EMBL/GenBank/DDBJ databases">
        <authorList>
            <consortium name="DOE Joint Genome Institute"/>
            <person name="Ahrendt S."/>
            <person name="Riley R."/>
            <person name="Andreopoulos W."/>
            <person name="Labutti K."/>
            <person name="Pangilinan J."/>
            <person name="Ruiz-Duenas F.J."/>
            <person name="Barrasa J.M."/>
            <person name="Sanchez-Garcia M."/>
            <person name="Camarero S."/>
            <person name="Miyauchi S."/>
            <person name="Serrano A."/>
            <person name="Linde D."/>
            <person name="Babiker R."/>
            <person name="Drula E."/>
            <person name="Ayuso-Fernandez I."/>
            <person name="Pacheco R."/>
            <person name="Padilla G."/>
            <person name="Ferreira P."/>
            <person name="Barriuso J."/>
            <person name="Kellner H."/>
            <person name="Castanera R."/>
            <person name="Alfaro M."/>
            <person name="Ramirez L."/>
            <person name="Pisabarro A.G."/>
            <person name="Kuo A."/>
            <person name="Tritt A."/>
            <person name="Lipzen A."/>
            <person name="He G."/>
            <person name="Yan M."/>
            <person name="Ng V."/>
            <person name="Cullen D."/>
            <person name="Martin F."/>
            <person name="Rosso M.-N."/>
            <person name="Henrissat B."/>
            <person name="Hibbett D."/>
            <person name="Martinez A.T."/>
            <person name="Grigoriev I.V."/>
        </authorList>
    </citation>
    <scope>NUCLEOTIDE SEQUENCE</scope>
    <source>
        <strain evidence="4">MF-IS2</strain>
    </source>
</reference>
<dbReference type="GO" id="GO:0019216">
    <property type="term" value="P:regulation of lipid metabolic process"/>
    <property type="evidence" value="ECO:0007669"/>
    <property type="project" value="TreeGrafter"/>
</dbReference>
<dbReference type="GO" id="GO:0005739">
    <property type="term" value="C:mitochondrion"/>
    <property type="evidence" value="ECO:0007669"/>
    <property type="project" value="TreeGrafter"/>
</dbReference>
<keyword evidence="2 3" id="KW-0175">Coiled coil</keyword>
<dbReference type="OrthoDB" id="2129069at2759"/>
<proteinExistence type="inferred from homology"/>
<dbReference type="AlphaFoldDB" id="A0A9P6BXJ0"/>
<protein>
    <submittedName>
        <fullName evidence="4">OPA3-domain-containing protein</fullName>
    </submittedName>
</protein>
<sequence>MASVKIATLLIRTVARPIAARIKNQAKQHERFREFCVDLAQLLHRSEVRLRTNILGEPARHIRPLSETRAIENGANFIAEGFLFTVAASIIIAETWRSSRSQSKRRDNVDDQLEDLNKRVAELTDKVDGMEQRRGQEIEDIRERNDELTRVLERIIWIGLRGGWTDVHSEEWQREIASVARIPLAIEKSKHQTSDPNTNS</sequence>
<comment type="caution">
    <text evidence="4">The sequence shown here is derived from an EMBL/GenBank/DDBJ whole genome shotgun (WGS) entry which is preliminary data.</text>
</comment>
<evidence type="ECO:0000256" key="1">
    <source>
        <dbReference type="ARBA" id="ARBA00007584"/>
    </source>
</evidence>
<evidence type="ECO:0000256" key="3">
    <source>
        <dbReference type="SAM" id="Coils"/>
    </source>
</evidence>
<keyword evidence="5" id="KW-1185">Reference proteome</keyword>
<dbReference type="InterPro" id="IPR010754">
    <property type="entry name" value="OPA3-like"/>
</dbReference>
<dbReference type="Pfam" id="PF07047">
    <property type="entry name" value="OPA3"/>
    <property type="match status" value="1"/>
</dbReference>
<evidence type="ECO:0000256" key="2">
    <source>
        <dbReference type="ARBA" id="ARBA00023054"/>
    </source>
</evidence>
<dbReference type="EMBL" id="MU151859">
    <property type="protein sequence ID" value="KAF9441563.1"/>
    <property type="molecule type" value="Genomic_DNA"/>
</dbReference>
<dbReference type="Proteomes" id="UP000807342">
    <property type="component" value="Unassembled WGS sequence"/>
</dbReference>
<evidence type="ECO:0000313" key="4">
    <source>
        <dbReference type="EMBL" id="KAF9441563.1"/>
    </source>
</evidence>
<organism evidence="4 5">
    <name type="scientific">Macrolepiota fuliginosa MF-IS2</name>
    <dbReference type="NCBI Taxonomy" id="1400762"/>
    <lineage>
        <taxon>Eukaryota</taxon>
        <taxon>Fungi</taxon>
        <taxon>Dikarya</taxon>
        <taxon>Basidiomycota</taxon>
        <taxon>Agaricomycotina</taxon>
        <taxon>Agaricomycetes</taxon>
        <taxon>Agaricomycetidae</taxon>
        <taxon>Agaricales</taxon>
        <taxon>Agaricineae</taxon>
        <taxon>Agaricaceae</taxon>
        <taxon>Macrolepiota</taxon>
    </lineage>
</organism>
<gene>
    <name evidence="4" type="ORF">P691DRAFT_812567</name>
</gene>
<accession>A0A9P6BXJ0</accession>
<evidence type="ECO:0000313" key="5">
    <source>
        <dbReference type="Proteomes" id="UP000807342"/>
    </source>
</evidence>
<dbReference type="PANTHER" id="PTHR12499:SF0">
    <property type="entry name" value="OPTIC ATROPHY 3 PROTEIN"/>
    <property type="match status" value="1"/>
</dbReference>
<feature type="coiled-coil region" evidence="3">
    <location>
        <begin position="99"/>
        <end position="133"/>
    </location>
</feature>